<gene>
    <name evidence="2" type="ORF">M747DRAFT_56677</name>
</gene>
<keyword evidence="1" id="KW-1133">Transmembrane helix</keyword>
<keyword evidence="1" id="KW-0472">Membrane</keyword>
<dbReference type="AlphaFoldDB" id="A0A370CCI7"/>
<reference evidence="2 3" key="1">
    <citation type="submission" date="2018-07" db="EMBL/GenBank/DDBJ databases">
        <title>Section-level genome sequencing of Aspergillus section Nigri to investigate inter- and intra-species variation.</title>
        <authorList>
            <consortium name="DOE Joint Genome Institute"/>
            <person name="Vesth T.C."/>
            <person name="Nybo J.L."/>
            <person name="Theobald S."/>
            <person name="Frisvad J.C."/>
            <person name="Larsen T.O."/>
            <person name="Nielsen K.F."/>
            <person name="Hoof J.B."/>
            <person name="Brandl J."/>
            <person name="Salamov A."/>
            <person name="Riley R."/>
            <person name="Gladden J.M."/>
            <person name="Phatale P."/>
            <person name="Nielsen M.T."/>
            <person name="Lyhne E.K."/>
            <person name="Kogle M.E."/>
            <person name="Strasser K."/>
            <person name="McDonnell E."/>
            <person name="Barry K."/>
            <person name="Clum A."/>
            <person name="Chen C."/>
            <person name="Nolan M."/>
            <person name="Sandor L."/>
            <person name="Kuo A."/>
            <person name="Lipzen A."/>
            <person name="Hainaut M."/>
            <person name="Drula E."/>
            <person name="Tsang A."/>
            <person name="Magnuson J.K."/>
            <person name="Henrissat B."/>
            <person name="Wiebenga A."/>
            <person name="Simmons B.A."/>
            <person name="Makela M.R."/>
            <person name="De vries R.P."/>
            <person name="Grigoriev I.V."/>
            <person name="Mortensen U.H."/>
            <person name="Baker S.E."/>
            <person name="Andersen M.R."/>
        </authorList>
    </citation>
    <scope>NUCLEOTIDE SEQUENCE [LARGE SCALE GENOMIC DNA]</scope>
    <source>
        <strain evidence="2 3">ATCC 13496</strain>
    </source>
</reference>
<keyword evidence="1" id="KW-0812">Transmembrane</keyword>
<evidence type="ECO:0000256" key="1">
    <source>
        <dbReference type="SAM" id="Phobius"/>
    </source>
</evidence>
<feature type="transmembrane region" description="Helical" evidence="1">
    <location>
        <begin position="32"/>
        <end position="56"/>
    </location>
</feature>
<dbReference type="Proteomes" id="UP000253845">
    <property type="component" value="Unassembled WGS sequence"/>
</dbReference>
<organism evidence="2 3">
    <name type="scientific">Aspergillus niger ATCC 13496</name>
    <dbReference type="NCBI Taxonomy" id="1353008"/>
    <lineage>
        <taxon>Eukaryota</taxon>
        <taxon>Fungi</taxon>
        <taxon>Dikarya</taxon>
        <taxon>Ascomycota</taxon>
        <taxon>Pezizomycotina</taxon>
        <taxon>Eurotiomycetes</taxon>
        <taxon>Eurotiomycetidae</taxon>
        <taxon>Eurotiales</taxon>
        <taxon>Aspergillaceae</taxon>
        <taxon>Aspergillus</taxon>
        <taxon>Aspergillus subgen. Circumdati</taxon>
    </lineage>
</organism>
<protein>
    <submittedName>
        <fullName evidence="2">Uncharacterized protein</fullName>
    </submittedName>
</protein>
<proteinExistence type="predicted"/>
<accession>A0A370CCI7</accession>
<dbReference type="EMBL" id="KZ851900">
    <property type="protein sequence ID" value="RDH25377.1"/>
    <property type="molecule type" value="Genomic_DNA"/>
</dbReference>
<evidence type="ECO:0000313" key="2">
    <source>
        <dbReference type="EMBL" id="RDH25377.1"/>
    </source>
</evidence>
<name>A0A370CCI7_ASPNG</name>
<dbReference type="VEuPathDB" id="FungiDB:M747DRAFT_56677"/>
<sequence>MGYWVKLYRRARTRPFSRSRSPSFPDLIARFAIPYFLSSLLVSFSCLSTGLASFLFPSRPTQHRIAFALPVCVLHVQPSAQR</sequence>
<evidence type="ECO:0000313" key="3">
    <source>
        <dbReference type="Proteomes" id="UP000253845"/>
    </source>
</evidence>